<evidence type="ECO:0000313" key="2">
    <source>
        <dbReference type="EMBL" id="AJE83823.1"/>
    </source>
</evidence>
<dbReference type="EMBL" id="CP010519">
    <property type="protein sequence ID" value="AJE83823.1"/>
    <property type="molecule type" value="Genomic_DNA"/>
</dbReference>
<dbReference type="InterPro" id="IPR050765">
    <property type="entry name" value="Riboflavin_Biosynth_HTPR"/>
</dbReference>
<dbReference type="Gene3D" id="3.40.430.10">
    <property type="entry name" value="Dihydrofolate Reductase, subunit A"/>
    <property type="match status" value="1"/>
</dbReference>
<gene>
    <name evidence="2" type="ORF">SLNWT_3447</name>
</gene>
<dbReference type="PANTHER" id="PTHR38011">
    <property type="entry name" value="DIHYDROFOLATE REDUCTASE FAMILY PROTEIN (AFU_ORTHOLOGUE AFUA_8G06820)"/>
    <property type="match status" value="1"/>
</dbReference>
<proteinExistence type="predicted"/>
<dbReference type="GO" id="GO:0009231">
    <property type="term" value="P:riboflavin biosynthetic process"/>
    <property type="evidence" value="ECO:0007669"/>
    <property type="project" value="InterPro"/>
</dbReference>
<dbReference type="Proteomes" id="UP000031523">
    <property type="component" value="Chromosome"/>
</dbReference>
<dbReference type="GO" id="GO:0008703">
    <property type="term" value="F:5-amino-6-(5-phosphoribosylamino)uracil reductase activity"/>
    <property type="evidence" value="ECO:0007669"/>
    <property type="project" value="InterPro"/>
</dbReference>
<dbReference type="AlphaFoldDB" id="A0A0B5EMU4"/>
<evidence type="ECO:0000313" key="3">
    <source>
        <dbReference type="Proteomes" id="UP000031523"/>
    </source>
</evidence>
<dbReference type="Pfam" id="PF01872">
    <property type="entry name" value="RibD_C"/>
    <property type="match status" value="1"/>
</dbReference>
<keyword evidence="3" id="KW-1185">Reference proteome</keyword>
<dbReference type="KEGG" id="sals:SLNWT_3447"/>
<organism evidence="2 3">
    <name type="scientific">Streptomyces albus (strain ATCC 21838 / DSM 41398 / FERM P-419 / JCM 4703 / NBRC 107858)</name>
    <dbReference type="NCBI Taxonomy" id="1081613"/>
    <lineage>
        <taxon>Bacteria</taxon>
        <taxon>Bacillati</taxon>
        <taxon>Actinomycetota</taxon>
        <taxon>Actinomycetes</taxon>
        <taxon>Kitasatosporales</taxon>
        <taxon>Streptomycetaceae</taxon>
        <taxon>Streptomyces</taxon>
    </lineage>
</organism>
<name>A0A0B5EMU4_STRA4</name>
<protein>
    <recommendedName>
        <fullName evidence="1">Bacterial bifunctional deaminase-reductase C-terminal domain-containing protein</fullName>
    </recommendedName>
</protein>
<dbReference type="PANTHER" id="PTHR38011:SF11">
    <property type="entry name" value="2,5-DIAMINO-6-RIBOSYLAMINO-4(3H)-PYRIMIDINONE 5'-PHOSPHATE REDUCTASE"/>
    <property type="match status" value="1"/>
</dbReference>
<dbReference type="InterPro" id="IPR024072">
    <property type="entry name" value="DHFR-like_dom_sf"/>
</dbReference>
<dbReference type="InterPro" id="IPR002734">
    <property type="entry name" value="RibDG_C"/>
</dbReference>
<accession>A0A0B5EMU4</accession>
<dbReference type="SUPFAM" id="SSF53597">
    <property type="entry name" value="Dihydrofolate reductase-like"/>
    <property type="match status" value="1"/>
</dbReference>
<feature type="domain" description="Bacterial bifunctional deaminase-reductase C-terminal" evidence="1">
    <location>
        <begin position="4"/>
        <end position="180"/>
    </location>
</feature>
<evidence type="ECO:0000259" key="1">
    <source>
        <dbReference type="Pfam" id="PF01872"/>
    </source>
</evidence>
<sequence length="188" mass="20650">MRDLVITENITLDGVIDAAGDWFGPAGAAGADMSDVTEALNEQMRAADGFLVGRRTFEQMRDYWPQQTEDTTGVSAYLDQVAKYVVSRTLGAPGWEPTTVLRGPVAEEVRALKSTPGRDIVTTGSLTLVPELITRHLVDEYRLFVYPVVRGEGQRLFADARAMPGLRLVECRPFSSGIVLLRYRTAAS</sequence>
<reference evidence="2 3" key="1">
    <citation type="submission" date="2015-01" db="EMBL/GenBank/DDBJ databases">
        <title>Enhanced salinomycin production by adjusting the supply of polyketide extender units in Streptomyce albus DSM 41398.</title>
        <authorList>
            <person name="Lu C."/>
        </authorList>
    </citation>
    <scope>NUCLEOTIDE SEQUENCE [LARGE SCALE GENOMIC DNA]</scope>
    <source>
        <strain evidence="3">ATCC 21838 / DSM 41398 / FERM P-419 / JCM 4703 / NBRC 107858</strain>
    </source>
</reference>